<evidence type="ECO:0000313" key="2">
    <source>
        <dbReference type="EMBL" id="KAF4306702.1"/>
    </source>
</evidence>
<comment type="caution">
    <text evidence="2">The sequence shown here is derived from an EMBL/GenBank/DDBJ whole genome shotgun (WGS) entry which is preliminary data.</text>
</comment>
<accession>A0A8H4N8R5</accession>
<keyword evidence="1" id="KW-0812">Transmembrane</keyword>
<proteinExistence type="predicted"/>
<evidence type="ECO:0000256" key="1">
    <source>
        <dbReference type="SAM" id="Phobius"/>
    </source>
</evidence>
<keyword evidence="1" id="KW-0472">Membrane</keyword>
<name>A0A8H4N8R5_9PEZI</name>
<keyword evidence="1" id="KW-1133">Transmembrane helix</keyword>
<dbReference type="AlphaFoldDB" id="A0A8H4N8R5"/>
<sequence length="345" mass="37822">MLSGCEIGGRSDQTQAKAIDFVCGAVIAPLLMAALNLLWFTHAKPSAVYGPSANQVPLTTLVEASHTSTGTYDLAKIGTLLKSRTWKLVLLGILTLLSAVARTSLSNLIAYEAFTEPTKSTQILRLMRDAYLEDSDYEEPSQCFGSDWPGVYNFSGSEQANMAKQVSGLLTGIFYEAATNSVSRDGAYISINATSESLTALDQSVVQLSEVPCHRLSISCRPREPDSVFIQESADLDLDIHINFNRSATQNANFTSRFTANLAIFNNSKINFYRFLAFNHADKSELFLGTLADGHPPVQNYANDTTFASPFGPFTLCAFDAHQLGIPESYRPRLWAWGMQCSLEH</sequence>
<keyword evidence="3" id="KW-1185">Reference proteome</keyword>
<protein>
    <submittedName>
        <fullName evidence="2">Uncharacterized protein</fullName>
    </submittedName>
</protein>
<dbReference type="Proteomes" id="UP000572817">
    <property type="component" value="Unassembled WGS sequence"/>
</dbReference>
<dbReference type="OrthoDB" id="2840209at2759"/>
<dbReference type="EMBL" id="WWBZ02000033">
    <property type="protein sequence ID" value="KAF4306702.1"/>
    <property type="molecule type" value="Genomic_DNA"/>
</dbReference>
<evidence type="ECO:0000313" key="3">
    <source>
        <dbReference type="Proteomes" id="UP000572817"/>
    </source>
</evidence>
<feature type="transmembrane region" description="Helical" evidence="1">
    <location>
        <begin position="21"/>
        <end position="40"/>
    </location>
</feature>
<reference evidence="2" key="1">
    <citation type="submission" date="2020-04" db="EMBL/GenBank/DDBJ databases">
        <title>Genome Assembly and Annotation of Botryosphaeria dothidea sdau 11-99, a Latent Pathogen of Apple Fruit Ring Rot in China.</title>
        <authorList>
            <person name="Yu C."/>
            <person name="Diao Y."/>
            <person name="Lu Q."/>
            <person name="Zhao J."/>
            <person name="Cui S."/>
            <person name="Peng C."/>
            <person name="He B."/>
            <person name="Liu H."/>
        </authorList>
    </citation>
    <scope>NUCLEOTIDE SEQUENCE [LARGE SCALE GENOMIC DNA]</scope>
    <source>
        <strain evidence="2">Sdau11-99</strain>
    </source>
</reference>
<organism evidence="2 3">
    <name type="scientific">Botryosphaeria dothidea</name>
    <dbReference type="NCBI Taxonomy" id="55169"/>
    <lineage>
        <taxon>Eukaryota</taxon>
        <taxon>Fungi</taxon>
        <taxon>Dikarya</taxon>
        <taxon>Ascomycota</taxon>
        <taxon>Pezizomycotina</taxon>
        <taxon>Dothideomycetes</taxon>
        <taxon>Dothideomycetes incertae sedis</taxon>
        <taxon>Botryosphaeriales</taxon>
        <taxon>Botryosphaeriaceae</taxon>
        <taxon>Botryosphaeria</taxon>
    </lineage>
</organism>
<gene>
    <name evidence="2" type="ORF">GTA08_BOTSDO05343</name>
</gene>